<accession>A0AAX6RDH3</accession>
<dbReference type="InterPro" id="IPR023796">
    <property type="entry name" value="Serpin_dom"/>
</dbReference>
<dbReference type="Proteomes" id="UP000694906">
    <property type="component" value="Unplaced"/>
</dbReference>
<gene>
    <name evidence="4" type="primary">LOC101705829</name>
</gene>
<evidence type="ECO:0000313" key="4">
    <source>
        <dbReference type="RefSeq" id="XP_021094921.1"/>
    </source>
</evidence>
<sequence>MMEQSNHLKFAPLEDVQAKMVEIPYKGKALSMVVLLPNEVDGLQQLEDKLTAEKLMEWTSLQNMNMTDVNLHLPKFIMEDSYNLKSKLIDMGMEKAFHPQDADFSSMSRDRDLVVSIVMHKAFVKVNEEGAEAAAITGSMGSITSATIYEDFNCDHPFLFIIKQNDNNTILFFGRVSSP</sequence>
<dbReference type="Pfam" id="PF00079">
    <property type="entry name" value="Serpin"/>
    <property type="match status" value="1"/>
</dbReference>
<dbReference type="PANTHER" id="PTHR11461:SF186">
    <property type="entry name" value="SERPIN B4"/>
    <property type="match status" value="1"/>
</dbReference>
<evidence type="ECO:0000259" key="2">
    <source>
        <dbReference type="SMART" id="SM00093"/>
    </source>
</evidence>
<evidence type="ECO:0000313" key="3">
    <source>
        <dbReference type="Proteomes" id="UP000694906"/>
    </source>
</evidence>
<keyword evidence="3" id="KW-1185">Reference proteome</keyword>
<proteinExistence type="inferred from homology"/>
<dbReference type="GO" id="GO:0005615">
    <property type="term" value="C:extracellular space"/>
    <property type="evidence" value="ECO:0007669"/>
    <property type="project" value="InterPro"/>
</dbReference>
<dbReference type="AlphaFoldDB" id="A0AAX6RDH3"/>
<dbReference type="SUPFAM" id="SSF56574">
    <property type="entry name" value="Serpins"/>
    <property type="match status" value="1"/>
</dbReference>
<dbReference type="Gene3D" id="6.20.40.10">
    <property type="match status" value="1"/>
</dbReference>
<dbReference type="GeneID" id="101705829"/>
<dbReference type="InterPro" id="IPR036186">
    <property type="entry name" value="Serpin_sf"/>
</dbReference>
<dbReference type="InterPro" id="IPR023795">
    <property type="entry name" value="Serpin_CS"/>
</dbReference>
<dbReference type="GO" id="GO:0004867">
    <property type="term" value="F:serine-type endopeptidase inhibitor activity"/>
    <property type="evidence" value="ECO:0007669"/>
    <property type="project" value="InterPro"/>
</dbReference>
<dbReference type="InterPro" id="IPR042185">
    <property type="entry name" value="Serpin_sf_2"/>
</dbReference>
<comment type="similarity">
    <text evidence="1">Belongs to the serpin family. Ov-serpin subfamily.</text>
</comment>
<evidence type="ECO:0000256" key="1">
    <source>
        <dbReference type="ARBA" id="ARBA00006426"/>
    </source>
</evidence>
<dbReference type="Gene3D" id="2.30.39.10">
    <property type="entry name" value="Alpha-1-antitrypsin, domain 1"/>
    <property type="match status" value="1"/>
</dbReference>
<reference evidence="4" key="1">
    <citation type="submission" date="2025-08" db="UniProtKB">
        <authorList>
            <consortium name="RefSeq"/>
        </authorList>
    </citation>
    <scope>IDENTIFICATION</scope>
</reference>
<protein>
    <submittedName>
        <fullName evidence="4">Serpin B3-like</fullName>
    </submittedName>
</protein>
<dbReference type="RefSeq" id="XP_021094921.1">
    <property type="nucleotide sequence ID" value="XM_021239262.1"/>
</dbReference>
<name>A0AAX6RDH3_HETGA</name>
<dbReference type="SMART" id="SM00093">
    <property type="entry name" value="SERPIN"/>
    <property type="match status" value="1"/>
</dbReference>
<feature type="domain" description="Serpin" evidence="2">
    <location>
        <begin position="1"/>
        <end position="179"/>
    </location>
</feature>
<organism evidence="3 4">
    <name type="scientific">Heterocephalus glaber</name>
    <name type="common">Naked mole rat</name>
    <dbReference type="NCBI Taxonomy" id="10181"/>
    <lineage>
        <taxon>Eukaryota</taxon>
        <taxon>Metazoa</taxon>
        <taxon>Chordata</taxon>
        <taxon>Craniata</taxon>
        <taxon>Vertebrata</taxon>
        <taxon>Euteleostomi</taxon>
        <taxon>Mammalia</taxon>
        <taxon>Eutheria</taxon>
        <taxon>Euarchontoglires</taxon>
        <taxon>Glires</taxon>
        <taxon>Rodentia</taxon>
        <taxon>Hystricomorpha</taxon>
        <taxon>Bathyergidae</taxon>
        <taxon>Heterocephalus</taxon>
    </lineage>
</organism>
<dbReference type="InterPro" id="IPR000215">
    <property type="entry name" value="Serpin_fam"/>
</dbReference>
<dbReference type="PANTHER" id="PTHR11461">
    <property type="entry name" value="SERINE PROTEASE INHIBITOR, SERPIN"/>
    <property type="match status" value="1"/>
</dbReference>
<dbReference type="PROSITE" id="PS00284">
    <property type="entry name" value="SERPIN"/>
    <property type="match status" value="1"/>
</dbReference>